<proteinExistence type="predicted"/>
<evidence type="ECO:0000313" key="3">
    <source>
        <dbReference type="Proteomes" id="UP000006852"/>
    </source>
</evidence>
<dbReference type="Proteomes" id="UP000006852">
    <property type="component" value="Chromosome"/>
</dbReference>
<dbReference type="GeneID" id="302997743"/>
<dbReference type="HOGENOM" id="CLU_1601979_0_0_12"/>
<accession>F2NRE0</accession>
<feature type="chain" id="PRO_5003284029" description="Lipoprotein" evidence="1">
    <location>
        <begin position="25"/>
        <end position="166"/>
    </location>
</feature>
<gene>
    <name evidence="2" type="ordered locus">Tresu_0537</name>
</gene>
<dbReference type="OrthoDB" id="9813102at2"/>
<dbReference type="AlphaFoldDB" id="F2NRE0"/>
<sequence length="166" mass="18690">MRKYCNTLFALFGFFVLTVFSSCATTSMVDDSTLFGRVFSSDSNERQIHLFDSSSNEAITISSNDTDSGFTTWECEDYGFGGKTLIEFGYFSLGETTYGFVLYDGGDEGEITHYSRQGLDRRWDWGENGQYSFVITPDGNGRYYDFTNVPAGESTKPAGIYKVYKK</sequence>
<evidence type="ECO:0000256" key="1">
    <source>
        <dbReference type="SAM" id="SignalP"/>
    </source>
</evidence>
<reference evidence="3" key="2">
    <citation type="submission" date="2011-04" db="EMBL/GenBank/DDBJ databases">
        <title>The complete genome of chromosome of Treponema succinifaciens DSM 2489.</title>
        <authorList>
            <person name="Lucas S."/>
            <person name="Copeland A."/>
            <person name="Lapidus A."/>
            <person name="Bruce D."/>
            <person name="Goodwin L."/>
            <person name="Pitluck S."/>
            <person name="Peters L."/>
            <person name="Kyrpides N."/>
            <person name="Mavromatis K."/>
            <person name="Ivanova N."/>
            <person name="Ovchinnikova G."/>
            <person name="Teshima H."/>
            <person name="Detter J.C."/>
            <person name="Tapia R."/>
            <person name="Han C."/>
            <person name="Land M."/>
            <person name="Hauser L."/>
            <person name="Markowitz V."/>
            <person name="Cheng J.-F."/>
            <person name="Hugenholtz P."/>
            <person name="Woyke T."/>
            <person name="Wu D."/>
            <person name="Gronow S."/>
            <person name="Wellnitz S."/>
            <person name="Brambilla E."/>
            <person name="Klenk H.-P."/>
            <person name="Eisen J.A."/>
        </authorList>
    </citation>
    <scope>NUCLEOTIDE SEQUENCE [LARGE SCALE GENOMIC DNA]</scope>
    <source>
        <strain evidence="3">ATCC 33096 / DSM 2489 / 6091</strain>
    </source>
</reference>
<keyword evidence="1" id="KW-0732">Signal</keyword>
<dbReference type="STRING" id="869209.Tresu_0537"/>
<evidence type="ECO:0008006" key="4">
    <source>
        <dbReference type="Google" id="ProtNLM"/>
    </source>
</evidence>
<dbReference type="KEGG" id="tsu:Tresu_0537"/>
<dbReference type="eggNOG" id="ENOG502ZH2C">
    <property type="taxonomic scope" value="Bacteria"/>
</dbReference>
<organism evidence="2 3">
    <name type="scientific">Treponema succinifaciens (strain ATCC 33096 / DSM 2489 / 6091)</name>
    <dbReference type="NCBI Taxonomy" id="869209"/>
    <lineage>
        <taxon>Bacteria</taxon>
        <taxon>Pseudomonadati</taxon>
        <taxon>Spirochaetota</taxon>
        <taxon>Spirochaetia</taxon>
        <taxon>Spirochaetales</taxon>
        <taxon>Treponemataceae</taxon>
        <taxon>Treponema</taxon>
    </lineage>
</organism>
<name>F2NRE0_TRES6</name>
<dbReference type="EMBL" id="CP002631">
    <property type="protein sequence ID" value="AEB13482.1"/>
    <property type="molecule type" value="Genomic_DNA"/>
</dbReference>
<evidence type="ECO:0000313" key="2">
    <source>
        <dbReference type="EMBL" id="AEB13482.1"/>
    </source>
</evidence>
<keyword evidence="3" id="KW-1185">Reference proteome</keyword>
<feature type="signal peptide" evidence="1">
    <location>
        <begin position="1"/>
        <end position="24"/>
    </location>
</feature>
<reference evidence="2 3" key="1">
    <citation type="journal article" date="2011" name="Stand. Genomic Sci.">
        <title>Complete genome sequence of Treponema succinifaciens type strain (6091).</title>
        <authorList>
            <person name="Han C."/>
            <person name="Gronow S."/>
            <person name="Teshima H."/>
            <person name="Lapidus A."/>
            <person name="Nolan M."/>
            <person name="Lucas S."/>
            <person name="Hammon N."/>
            <person name="Deshpande S."/>
            <person name="Cheng J.F."/>
            <person name="Zeytun A."/>
            <person name="Tapia R."/>
            <person name="Goodwin L."/>
            <person name="Pitluck S."/>
            <person name="Liolios K."/>
            <person name="Pagani I."/>
            <person name="Ivanova N."/>
            <person name="Mavromatis K."/>
            <person name="Mikhailova N."/>
            <person name="Huntemann M."/>
            <person name="Pati A."/>
            <person name="Chen A."/>
            <person name="Palaniappan K."/>
            <person name="Land M."/>
            <person name="Hauser L."/>
            <person name="Brambilla E.M."/>
            <person name="Rohde M."/>
            <person name="Goker M."/>
            <person name="Woyke T."/>
            <person name="Bristow J."/>
            <person name="Eisen J.A."/>
            <person name="Markowitz V."/>
            <person name="Hugenholtz P."/>
            <person name="Kyrpides N.C."/>
            <person name="Klenk H.P."/>
            <person name="Detter J.C."/>
        </authorList>
    </citation>
    <scope>NUCLEOTIDE SEQUENCE [LARGE SCALE GENOMIC DNA]</scope>
    <source>
        <strain evidence="3">ATCC 33096 / DSM 2489 / 6091</strain>
    </source>
</reference>
<protein>
    <recommendedName>
        <fullName evidence="4">Lipoprotein</fullName>
    </recommendedName>
</protein>
<dbReference type="PROSITE" id="PS51257">
    <property type="entry name" value="PROKAR_LIPOPROTEIN"/>
    <property type="match status" value="1"/>
</dbReference>
<dbReference type="RefSeq" id="WP_013700789.1">
    <property type="nucleotide sequence ID" value="NC_015385.1"/>
</dbReference>